<feature type="region of interest" description="Disordered" evidence="1">
    <location>
        <begin position="1"/>
        <end position="54"/>
    </location>
</feature>
<name>A0ABP8D594_9ACTN</name>
<dbReference type="Gene3D" id="3.90.1640.10">
    <property type="entry name" value="inorganic pyrophosphatase (n-terminal core)"/>
    <property type="match status" value="1"/>
</dbReference>
<organism evidence="4 5">
    <name type="scientific">Dactylosporangium darangshiense</name>
    <dbReference type="NCBI Taxonomy" id="579108"/>
    <lineage>
        <taxon>Bacteria</taxon>
        <taxon>Bacillati</taxon>
        <taxon>Actinomycetota</taxon>
        <taxon>Actinomycetes</taxon>
        <taxon>Micromonosporales</taxon>
        <taxon>Micromonosporaceae</taxon>
        <taxon>Dactylosporangium</taxon>
    </lineage>
</organism>
<keyword evidence="5" id="KW-1185">Reference proteome</keyword>
<dbReference type="InterPro" id="IPR038763">
    <property type="entry name" value="DHH_sf"/>
</dbReference>
<comment type="caution">
    <text evidence="4">The sequence shown here is derived from an EMBL/GenBank/DDBJ whole genome shotgun (WGS) entry which is preliminary data.</text>
</comment>
<evidence type="ECO:0000259" key="2">
    <source>
        <dbReference type="Pfam" id="PF01368"/>
    </source>
</evidence>
<dbReference type="SUPFAM" id="SSF64182">
    <property type="entry name" value="DHH phosphoesterases"/>
    <property type="match status" value="1"/>
</dbReference>
<dbReference type="InterPro" id="IPR051319">
    <property type="entry name" value="Oligoribo/pAp-PDE_c-di-AMP_PDE"/>
</dbReference>
<accession>A0ABP8D594</accession>
<evidence type="ECO:0000313" key="4">
    <source>
        <dbReference type="EMBL" id="GAA4247791.1"/>
    </source>
</evidence>
<protein>
    <submittedName>
        <fullName evidence="4">Bifunctional oligoribonuclease/PAP phosphatase NrnA</fullName>
    </submittedName>
</protein>
<dbReference type="InterPro" id="IPR003156">
    <property type="entry name" value="DHHA1_dom"/>
</dbReference>
<dbReference type="EMBL" id="BAABAT010000005">
    <property type="protein sequence ID" value="GAA4247791.1"/>
    <property type="molecule type" value="Genomic_DNA"/>
</dbReference>
<sequence length="386" mass="39357">MTGLAPGNVPGAGPELDMAPLLSPSDHPMAPVASEHATGSAPVALQESAAEPRPGAQEWEAAVRALRGLPDGARVLLACHVNPDGDALGSMLGVGLGLRRIAGELRIGHLAATFPGPMRLPAPFDALPGAELLVAEADADPAPDAMLVFDVASIERLGGLADRLRAAPVGIVLDHHASNPGFGAINLVDPAAAATSVLSDGLLRRLGVPLDENIAECLYVALATDTGSFKFASTTPAVHELAARLIATGIPVGEISRRLFDTRPIGAVRLFGVALARTVLEREGAGGLGLAWTYLTLDDLAAYEQPPSAVEALIDTVRCVAEADIACVVKPVRAGEWSVSLRSKGGVDVSAVAVALGGGGHRFAAGFSATGTVSDVMGRIRALLPA</sequence>
<dbReference type="Pfam" id="PF02272">
    <property type="entry name" value="DHHA1"/>
    <property type="match status" value="1"/>
</dbReference>
<reference evidence="5" key="1">
    <citation type="journal article" date="2019" name="Int. J. Syst. Evol. Microbiol.">
        <title>The Global Catalogue of Microorganisms (GCM) 10K type strain sequencing project: providing services to taxonomists for standard genome sequencing and annotation.</title>
        <authorList>
            <consortium name="The Broad Institute Genomics Platform"/>
            <consortium name="The Broad Institute Genome Sequencing Center for Infectious Disease"/>
            <person name="Wu L."/>
            <person name="Ma J."/>
        </authorList>
    </citation>
    <scope>NUCLEOTIDE SEQUENCE [LARGE SCALE GENOMIC DNA]</scope>
    <source>
        <strain evidence="5">JCM 17441</strain>
    </source>
</reference>
<dbReference type="PANTHER" id="PTHR47618">
    <property type="entry name" value="BIFUNCTIONAL OLIGORIBONUCLEASE AND PAP PHOSPHATASE NRNA"/>
    <property type="match status" value="1"/>
</dbReference>
<dbReference type="Pfam" id="PF01368">
    <property type="entry name" value="DHH"/>
    <property type="match status" value="1"/>
</dbReference>
<dbReference type="PANTHER" id="PTHR47618:SF1">
    <property type="entry name" value="BIFUNCTIONAL OLIGORIBONUCLEASE AND PAP PHOSPHATASE NRNA"/>
    <property type="match status" value="1"/>
</dbReference>
<evidence type="ECO:0000313" key="5">
    <source>
        <dbReference type="Proteomes" id="UP001500620"/>
    </source>
</evidence>
<evidence type="ECO:0000259" key="3">
    <source>
        <dbReference type="Pfam" id="PF02272"/>
    </source>
</evidence>
<feature type="domain" description="DDH" evidence="2">
    <location>
        <begin position="75"/>
        <end position="221"/>
    </location>
</feature>
<evidence type="ECO:0000256" key="1">
    <source>
        <dbReference type="SAM" id="MobiDB-lite"/>
    </source>
</evidence>
<dbReference type="Gene3D" id="3.10.310.30">
    <property type="match status" value="1"/>
</dbReference>
<feature type="domain" description="DHHA1" evidence="3">
    <location>
        <begin position="307"/>
        <end position="371"/>
    </location>
</feature>
<proteinExistence type="predicted"/>
<gene>
    <name evidence="4" type="primary">nrnA</name>
    <name evidence="4" type="ORF">GCM10022255_025100</name>
</gene>
<dbReference type="InterPro" id="IPR001667">
    <property type="entry name" value="DDH_dom"/>
</dbReference>
<dbReference type="Proteomes" id="UP001500620">
    <property type="component" value="Unassembled WGS sequence"/>
</dbReference>